<gene>
    <name evidence="5" type="ORF">K7C98_34665</name>
</gene>
<protein>
    <submittedName>
        <fullName evidence="5">OmpH family outer membrane protein</fullName>
    </submittedName>
</protein>
<dbReference type="RefSeq" id="WP_224196128.1">
    <property type="nucleotide sequence ID" value="NZ_JAIRAU010000047.1"/>
</dbReference>
<keyword evidence="6" id="KW-1185">Reference proteome</keyword>
<keyword evidence="3" id="KW-0175">Coiled coil</keyword>
<evidence type="ECO:0000256" key="1">
    <source>
        <dbReference type="ARBA" id="ARBA00009091"/>
    </source>
</evidence>
<dbReference type="Pfam" id="PF03938">
    <property type="entry name" value="OmpH"/>
    <property type="match status" value="1"/>
</dbReference>
<dbReference type="Proteomes" id="UP001139031">
    <property type="component" value="Unassembled WGS sequence"/>
</dbReference>
<evidence type="ECO:0000256" key="4">
    <source>
        <dbReference type="SAM" id="SignalP"/>
    </source>
</evidence>
<feature type="signal peptide" evidence="4">
    <location>
        <begin position="1"/>
        <end position="27"/>
    </location>
</feature>
<sequence>MPTPQRRLGRLLSAAAVALAFAGGAGLAPSFVTPAQATIPQVRGVAVVDMQKVLADTKQGQAARKKLEDSSKAKQEKLEQKRKKLEADTGKLKNLQGDKLAAAEEALQKEYMEMQQIYMTMQQELSQQESRVLEDIYKNCQTLIDKLAAEKNVDLVLIRDDSTVLFVEPGLDITTELVKRYNAKYPS</sequence>
<dbReference type="Gene3D" id="3.30.910.20">
    <property type="entry name" value="Skp domain"/>
    <property type="match status" value="1"/>
</dbReference>
<feature type="chain" id="PRO_5046740107" evidence="4">
    <location>
        <begin position="28"/>
        <end position="187"/>
    </location>
</feature>
<evidence type="ECO:0000256" key="2">
    <source>
        <dbReference type="ARBA" id="ARBA00022729"/>
    </source>
</evidence>
<dbReference type="SUPFAM" id="SSF111384">
    <property type="entry name" value="OmpH-like"/>
    <property type="match status" value="1"/>
</dbReference>
<dbReference type="PANTHER" id="PTHR35089:SF1">
    <property type="entry name" value="CHAPERONE PROTEIN SKP"/>
    <property type="match status" value="1"/>
</dbReference>
<accession>A0ABS7U1K7</accession>
<feature type="coiled-coil region" evidence="3">
    <location>
        <begin position="64"/>
        <end position="124"/>
    </location>
</feature>
<comment type="caution">
    <text evidence="5">The sequence shown here is derived from an EMBL/GenBank/DDBJ whole genome shotgun (WGS) entry which is preliminary data.</text>
</comment>
<evidence type="ECO:0000313" key="6">
    <source>
        <dbReference type="Proteomes" id="UP001139031"/>
    </source>
</evidence>
<dbReference type="PANTHER" id="PTHR35089">
    <property type="entry name" value="CHAPERONE PROTEIN SKP"/>
    <property type="match status" value="1"/>
</dbReference>
<dbReference type="InterPro" id="IPR005632">
    <property type="entry name" value="Chaperone_Skp"/>
</dbReference>
<reference evidence="5" key="1">
    <citation type="submission" date="2021-08" db="EMBL/GenBank/DDBJ databases">
        <authorList>
            <person name="Stevens D.C."/>
        </authorList>
    </citation>
    <scope>NUCLEOTIDE SEQUENCE</scope>
    <source>
        <strain evidence="5">DSM 53165</strain>
    </source>
</reference>
<dbReference type="InterPro" id="IPR024930">
    <property type="entry name" value="Skp_dom_sf"/>
</dbReference>
<dbReference type="SMART" id="SM00935">
    <property type="entry name" value="OmpH"/>
    <property type="match status" value="1"/>
</dbReference>
<comment type="similarity">
    <text evidence="1">Belongs to the Skp family.</text>
</comment>
<evidence type="ECO:0000256" key="3">
    <source>
        <dbReference type="SAM" id="Coils"/>
    </source>
</evidence>
<name>A0ABS7U1K7_9BACT</name>
<organism evidence="5 6">
    <name type="scientific">Nannocystis pusilla</name>
    <dbReference type="NCBI Taxonomy" id="889268"/>
    <lineage>
        <taxon>Bacteria</taxon>
        <taxon>Pseudomonadati</taxon>
        <taxon>Myxococcota</taxon>
        <taxon>Polyangia</taxon>
        <taxon>Nannocystales</taxon>
        <taxon>Nannocystaceae</taxon>
        <taxon>Nannocystis</taxon>
    </lineage>
</organism>
<evidence type="ECO:0000313" key="5">
    <source>
        <dbReference type="EMBL" id="MBZ5714403.1"/>
    </source>
</evidence>
<keyword evidence="2 4" id="KW-0732">Signal</keyword>
<dbReference type="EMBL" id="JAIRAU010000047">
    <property type="protein sequence ID" value="MBZ5714403.1"/>
    <property type="molecule type" value="Genomic_DNA"/>
</dbReference>
<proteinExistence type="inferred from homology"/>